<feature type="domain" description="ABC transporter" evidence="8">
    <location>
        <begin position="357"/>
        <end position="592"/>
    </location>
</feature>
<dbReference type="RefSeq" id="WP_236134798.1">
    <property type="nucleotide sequence ID" value="NZ_JAKGTH010000011.1"/>
</dbReference>
<comment type="caution">
    <text evidence="10">The sequence shown here is derived from an EMBL/GenBank/DDBJ whole genome shotgun (WGS) entry which is preliminary data.</text>
</comment>
<evidence type="ECO:0000256" key="6">
    <source>
        <dbReference type="ARBA" id="ARBA00023136"/>
    </source>
</evidence>
<dbReference type="InterPro" id="IPR027417">
    <property type="entry name" value="P-loop_NTPase"/>
</dbReference>
<feature type="transmembrane region" description="Helical" evidence="7">
    <location>
        <begin position="183"/>
        <end position="202"/>
    </location>
</feature>
<evidence type="ECO:0000313" key="10">
    <source>
        <dbReference type="EMBL" id="MCF4102655.1"/>
    </source>
</evidence>
<dbReference type="GO" id="GO:0005524">
    <property type="term" value="F:ATP binding"/>
    <property type="evidence" value="ECO:0007669"/>
    <property type="project" value="UniProtKB-KW"/>
</dbReference>
<organism evidence="10 11">
    <name type="scientific">Gillisia lutea</name>
    <dbReference type="NCBI Taxonomy" id="2909668"/>
    <lineage>
        <taxon>Bacteria</taxon>
        <taxon>Pseudomonadati</taxon>
        <taxon>Bacteroidota</taxon>
        <taxon>Flavobacteriia</taxon>
        <taxon>Flavobacteriales</taxon>
        <taxon>Flavobacteriaceae</taxon>
        <taxon>Gillisia</taxon>
    </lineage>
</organism>
<keyword evidence="3" id="KW-0547">Nucleotide-binding</keyword>
<dbReference type="InterPro" id="IPR011527">
    <property type="entry name" value="ABC1_TM_dom"/>
</dbReference>
<dbReference type="Pfam" id="PF00005">
    <property type="entry name" value="ABC_tran"/>
    <property type="match status" value="1"/>
</dbReference>
<dbReference type="Proteomes" id="UP001179363">
    <property type="component" value="Unassembled WGS sequence"/>
</dbReference>
<dbReference type="Pfam" id="PF00664">
    <property type="entry name" value="ABC_membrane"/>
    <property type="match status" value="1"/>
</dbReference>
<feature type="transmembrane region" description="Helical" evidence="7">
    <location>
        <begin position="290"/>
        <end position="308"/>
    </location>
</feature>
<feature type="domain" description="ABC transmembrane type-1" evidence="9">
    <location>
        <begin position="24"/>
        <end position="320"/>
    </location>
</feature>
<keyword evidence="11" id="KW-1185">Reference proteome</keyword>
<evidence type="ECO:0000256" key="5">
    <source>
        <dbReference type="ARBA" id="ARBA00022989"/>
    </source>
</evidence>
<evidence type="ECO:0000256" key="1">
    <source>
        <dbReference type="ARBA" id="ARBA00004651"/>
    </source>
</evidence>
<dbReference type="SUPFAM" id="SSF52540">
    <property type="entry name" value="P-loop containing nucleoside triphosphate hydrolases"/>
    <property type="match status" value="1"/>
</dbReference>
<evidence type="ECO:0000256" key="2">
    <source>
        <dbReference type="ARBA" id="ARBA00022692"/>
    </source>
</evidence>
<comment type="subcellular location">
    <subcellularLocation>
        <location evidence="1">Cell membrane</location>
        <topology evidence="1">Multi-pass membrane protein</topology>
    </subcellularLocation>
</comment>
<dbReference type="InterPro" id="IPR017871">
    <property type="entry name" value="ABC_transporter-like_CS"/>
</dbReference>
<dbReference type="PANTHER" id="PTHR24221">
    <property type="entry name" value="ATP-BINDING CASSETTE SUB-FAMILY B"/>
    <property type="match status" value="1"/>
</dbReference>
<dbReference type="PROSITE" id="PS50929">
    <property type="entry name" value="ABC_TM1F"/>
    <property type="match status" value="1"/>
</dbReference>
<dbReference type="InterPro" id="IPR036640">
    <property type="entry name" value="ABC1_TM_sf"/>
</dbReference>
<protein>
    <submittedName>
        <fullName evidence="10">ABC transporter ATP-binding protein/permease</fullName>
    </submittedName>
</protein>
<dbReference type="SUPFAM" id="SSF90123">
    <property type="entry name" value="ABC transporter transmembrane region"/>
    <property type="match status" value="1"/>
</dbReference>
<dbReference type="Gene3D" id="3.40.50.300">
    <property type="entry name" value="P-loop containing nucleotide triphosphate hydrolases"/>
    <property type="match status" value="1"/>
</dbReference>
<dbReference type="PROSITE" id="PS00211">
    <property type="entry name" value="ABC_TRANSPORTER_1"/>
    <property type="match status" value="1"/>
</dbReference>
<keyword evidence="4 10" id="KW-0067">ATP-binding</keyword>
<accession>A0ABS9EII1</accession>
<gene>
    <name evidence="10" type="ORF">L1I30_13340</name>
</gene>
<reference evidence="10" key="1">
    <citation type="submission" date="2022-01" db="EMBL/GenBank/DDBJ databases">
        <title>Gillisia lutea sp. nov., isolated from marine plastic residues from the Malvarosa beach (Valencia, Spain).</title>
        <authorList>
            <person name="Vidal-Verdu A."/>
            <person name="Molina-Menor E."/>
            <person name="Satari L."/>
            <person name="Pascual J."/>
            <person name="Pereto J."/>
            <person name="Porcar M."/>
        </authorList>
    </citation>
    <scope>NUCLEOTIDE SEQUENCE</scope>
    <source>
        <strain evidence="10">M10.2A</strain>
    </source>
</reference>
<evidence type="ECO:0000259" key="9">
    <source>
        <dbReference type="PROSITE" id="PS50929"/>
    </source>
</evidence>
<feature type="transmembrane region" description="Helical" evidence="7">
    <location>
        <begin position="156"/>
        <end position="177"/>
    </location>
</feature>
<proteinExistence type="predicted"/>
<evidence type="ECO:0000313" key="11">
    <source>
        <dbReference type="Proteomes" id="UP001179363"/>
    </source>
</evidence>
<keyword evidence="2 7" id="KW-0812">Transmembrane</keyword>
<feature type="transmembrane region" description="Helical" evidence="7">
    <location>
        <begin position="81"/>
        <end position="102"/>
    </location>
</feature>
<evidence type="ECO:0000256" key="7">
    <source>
        <dbReference type="SAM" id="Phobius"/>
    </source>
</evidence>
<keyword evidence="5 7" id="KW-1133">Transmembrane helix</keyword>
<name>A0ABS9EII1_9FLAO</name>
<dbReference type="PANTHER" id="PTHR24221:SF654">
    <property type="entry name" value="ATP-BINDING CASSETTE SUB-FAMILY B MEMBER 6"/>
    <property type="match status" value="1"/>
</dbReference>
<evidence type="ECO:0000256" key="4">
    <source>
        <dbReference type="ARBA" id="ARBA00022840"/>
    </source>
</evidence>
<dbReference type="Gene3D" id="1.20.1560.10">
    <property type="entry name" value="ABC transporter type 1, transmembrane domain"/>
    <property type="match status" value="1"/>
</dbReference>
<dbReference type="InterPro" id="IPR003593">
    <property type="entry name" value="AAA+_ATPase"/>
</dbReference>
<dbReference type="SMART" id="SM00382">
    <property type="entry name" value="AAA"/>
    <property type="match status" value="1"/>
</dbReference>
<keyword evidence="6 7" id="KW-0472">Membrane</keyword>
<dbReference type="EMBL" id="JAKGTH010000011">
    <property type="protein sequence ID" value="MCF4102655.1"/>
    <property type="molecule type" value="Genomic_DNA"/>
</dbReference>
<feature type="transmembrane region" description="Helical" evidence="7">
    <location>
        <begin position="21"/>
        <end position="45"/>
    </location>
</feature>
<dbReference type="InterPro" id="IPR003439">
    <property type="entry name" value="ABC_transporter-like_ATP-bd"/>
</dbReference>
<sequence>MKKIIEKYFESLVYFYRALKYKVFIILLLSVLIGFLDGLGLTMFLPLLTMVSDTGSGQNGDTENLNFLLKFITDLNIDLTLIRILILMACFFIAKSIVVYLYEVYKVNVQQQFITKIRFKNLNRLNNLAFKYFISSDPGRIQNTMTGEVDRVARAFLTYFTAFQAGIMVVVYMYFAFTIDTKFAILVSIGGVITNFIYKKIYKNTKGASRKLTGENNIFQSLVIQHVSNFKYLKATGSISKYSNKLKSSIDKIEISNVKIGKLAAFLTASREPIVVLVVVSVIYIQTSLLGSSLGPILISLLFFYRALNFLMQMQNQWNKFLAVSGSMENMTRFSDELKLNKEENGSVAIKDRVTKIELNEVYFNYGSNVIINGVSLDIPRHKTIAFVGESGSGKTTLVNLIAGLLPIDRGELLINNNNIADINLNTYQSKIGYITQDPVIFNDTIFNNITFWDEKSDSNIKKFNSAIQKAAIFDFVLEQSEREDTLLGSFGSNLSGGQKQRISIARELYKDVEILILDEATSALDSETEKEIQKNMDSLQGDYTILIVAHRISTIKNADKIVIMNKGKIEDDGSFQKLYENSPYFKKLVSLQELS</sequence>
<dbReference type="InterPro" id="IPR039421">
    <property type="entry name" value="Type_1_exporter"/>
</dbReference>
<evidence type="ECO:0000256" key="3">
    <source>
        <dbReference type="ARBA" id="ARBA00022741"/>
    </source>
</evidence>
<evidence type="ECO:0000259" key="8">
    <source>
        <dbReference type="PROSITE" id="PS50893"/>
    </source>
</evidence>
<dbReference type="PROSITE" id="PS50893">
    <property type="entry name" value="ABC_TRANSPORTER_2"/>
    <property type="match status" value="1"/>
</dbReference>